<name>A0A3B1BZ52_9ZZZZ</name>
<dbReference type="SUPFAM" id="SSF46785">
    <property type="entry name" value="Winged helix' DNA-binding domain"/>
    <property type="match status" value="1"/>
</dbReference>
<dbReference type="InterPro" id="IPR039422">
    <property type="entry name" value="MarR/SlyA-like"/>
</dbReference>
<dbReference type="GO" id="GO:0003700">
    <property type="term" value="F:DNA-binding transcription factor activity"/>
    <property type="evidence" value="ECO:0007669"/>
    <property type="project" value="InterPro"/>
</dbReference>
<dbReference type="Gene3D" id="1.10.10.10">
    <property type="entry name" value="Winged helix-like DNA-binding domain superfamily/Winged helix DNA-binding domain"/>
    <property type="match status" value="1"/>
</dbReference>
<dbReference type="PANTHER" id="PTHR33164:SF101">
    <property type="entry name" value="TRANSCRIPTIONAL REPRESSOR MPRA"/>
    <property type="match status" value="1"/>
</dbReference>
<dbReference type="PANTHER" id="PTHR33164">
    <property type="entry name" value="TRANSCRIPTIONAL REGULATOR, MARR FAMILY"/>
    <property type="match status" value="1"/>
</dbReference>
<reference evidence="2" key="1">
    <citation type="submission" date="2018-06" db="EMBL/GenBank/DDBJ databases">
        <authorList>
            <person name="Zhirakovskaya E."/>
        </authorList>
    </citation>
    <scope>NUCLEOTIDE SEQUENCE</scope>
</reference>
<dbReference type="SMART" id="SM00347">
    <property type="entry name" value="HTH_MARR"/>
    <property type="match status" value="1"/>
</dbReference>
<dbReference type="PROSITE" id="PS50995">
    <property type="entry name" value="HTH_MARR_2"/>
    <property type="match status" value="1"/>
</dbReference>
<dbReference type="GO" id="GO:0006950">
    <property type="term" value="P:response to stress"/>
    <property type="evidence" value="ECO:0007669"/>
    <property type="project" value="TreeGrafter"/>
</dbReference>
<dbReference type="EMBL" id="UOGE01000063">
    <property type="protein sequence ID" value="VAX21082.1"/>
    <property type="molecule type" value="Genomic_DNA"/>
</dbReference>
<accession>A0A3B1BZ52</accession>
<evidence type="ECO:0000313" key="2">
    <source>
        <dbReference type="EMBL" id="VAX21082.1"/>
    </source>
</evidence>
<feature type="domain" description="HTH marR-type" evidence="1">
    <location>
        <begin position="14"/>
        <end position="146"/>
    </location>
</feature>
<dbReference type="InterPro" id="IPR036390">
    <property type="entry name" value="WH_DNA-bd_sf"/>
</dbReference>
<protein>
    <recommendedName>
        <fullName evidence="1">HTH marR-type domain-containing protein</fullName>
    </recommendedName>
</protein>
<dbReference type="AlphaFoldDB" id="A0A3B1BZ52"/>
<gene>
    <name evidence="2" type="ORF">MNBD_NITROSPINAE02-495</name>
</gene>
<sequence>MATKHKGTTRETTALDAFIRLNRATESLAALVGARVARRNLTIGQFGALEALYHVGPMCQKALGGKILRSGGNITMIVNNLEKAKLAKRVHCATDKRMYEIHLTPKGKRLIKTLFPVVLETIVEGMSALTMKDQKTLGEMCKRLGLPVREACN</sequence>
<dbReference type="PRINTS" id="PR00598">
    <property type="entry name" value="HTHMARR"/>
</dbReference>
<dbReference type="Pfam" id="PF01047">
    <property type="entry name" value="MarR"/>
    <property type="match status" value="1"/>
</dbReference>
<dbReference type="InterPro" id="IPR000835">
    <property type="entry name" value="HTH_MarR-typ"/>
</dbReference>
<evidence type="ECO:0000259" key="1">
    <source>
        <dbReference type="PROSITE" id="PS50995"/>
    </source>
</evidence>
<organism evidence="2">
    <name type="scientific">hydrothermal vent metagenome</name>
    <dbReference type="NCBI Taxonomy" id="652676"/>
    <lineage>
        <taxon>unclassified sequences</taxon>
        <taxon>metagenomes</taxon>
        <taxon>ecological metagenomes</taxon>
    </lineage>
</organism>
<proteinExistence type="predicted"/>
<dbReference type="InterPro" id="IPR036388">
    <property type="entry name" value="WH-like_DNA-bd_sf"/>
</dbReference>